<dbReference type="Pfam" id="PF05521">
    <property type="entry name" value="Phage_HCP"/>
    <property type="match status" value="1"/>
</dbReference>
<dbReference type="InterPro" id="IPR008767">
    <property type="entry name" value="Phage_SPP1_head-tail_adaptor"/>
</dbReference>
<dbReference type="Proteomes" id="UP000198281">
    <property type="component" value="Unassembled WGS sequence"/>
</dbReference>
<dbReference type="Gene3D" id="2.40.10.270">
    <property type="entry name" value="Bacteriophage SPP1 head-tail adaptor protein"/>
    <property type="match status" value="1"/>
</dbReference>
<organism evidence="1 2">
    <name type="scientific">Edaphosphingomonas laterariae</name>
    <dbReference type="NCBI Taxonomy" id="861865"/>
    <lineage>
        <taxon>Bacteria</taxon>
        <taxon>Pseudomonadati</taxon>
        <taxon>Pseudomonadota</taxon>
        <taxon>Alphaproteobacteria</taxon>
        <taxon>Sphingomonadales</taxon>
        <taxon>Rhizorhabdaceae</taxon>
        <taxon>Edaphosphingomonas</taxon>
    </lineage>
</organism>
<accession>A0A239F8M5</accession>
<keyword evidence="2" id="KW-1185">Reference proteome</keyword>
<name>A0A239F8M5_9SPHN</name>
<protein>
    <submittedName>
        <fullName evidence="1">Head-tail adaptor</fullName>
    </submittedName>
</protein>
<evidence type="ECO:0000313" key="1">
    <source>
        <dbReference type="EMBL" id="SNS53269.1"/>
    </source>
</evidence>
<dbReference type="EMBL" id="FZOS01000008">
    <property type="protein sequence ID" value="SNS53269.1"/>
    <property type="molecule type" value="Genomic_DNA"/>
</dbReference>
<evidence type="ECO:0000313" key="2">
    <source>
        <dbReference type="Proteomes" id="UP000198281"/>
    </source>
</evidence>
<proteinExistence type="predicted"/>
<dbReference type="RefSeq" id="WP_089219406.1">
    <property type="nucleotide sequence ID" value="NZ_FZOS01000008.1"/>
</dbReference>
<dbReference type="InterPro" id="IPR038666">
    <property type="entry name" value="SSP1_head-tail_sf"/>
</dbReference>
<dbReference type="OrthoDB" id="7579709at2"/>
<sequence length="118" mass="13161">MAALAAGRLKHPVEVWRYADIAKPNGRPGYDRIWSLLRTVPAEVIGQSGREAVIDRSLTGITVYRLTIRWTADISAEDQLRLPPYLGGRALAIRSMEADDTGRVWWSILADTQAQKMA</sequence>
<reference evidence="2" key="1">
    <citation type="submission" date="2017-06" db="EMBL/GenBank/DDBJ databases">
        <authorList>
            <person name="Varghese N."/>
            <person name="Submissions S."/>
        </authorList>
    </citation>
    <scope>NUCLEOTIDE SEQUENCE [LARGE SCALE GENOMIC DNA]</scope>
    <source>
        <strain evidence="2">LNB2</strain>
    </source>
</reference>
<dbReference type="AlphaFoldDB" id="A0A239F8M5"/>
<gene>
    <name evidence="1" type="ORF">SAMN06295912_108121</name>
</gene>